<dbReference type="EMBL" id="LRGB01002190">
    <property type="protein sequence ID" value="KZS08756.1"/>
    <property type="molecule type" value="Genomic_DNA"/>
</dbReference>
<comment type="caution">
    <text evidence="1">The sequence shown here is derived from an EMBL/GenBank/DDBJ whole genome shotgun (WGS) entry which is preliminary data.</text>
</comment>
<name>A0A0P5DR26_9CRUS</name>
<dbReference type="AlphaFoldDB" id="A0A0P5DR26"/>
<sequence length="53" mass="5979">MMNLSNSKTISFSVCSFESSARGEAVRFQCFDTYLREKGKTKERHTANNPDAS</sequence>
<dbReference type="Proteomes" id="UP000076858">
    <property type="component" value="Unassembled WGS sequence"/>
</dbReference>
<keyword evidence="2" id="KW-1185">Reference proteome</keyword>
<organism evidence="1 2">
    <name type="scientific">Daphnia magna</name>
    <dbReference type="NCBI Taxonomy" id="35525"/>
    <lineage>
        <taxon>Eukaryota</taxon>
        <taxon>Metazoa</taxon>
        <taxon>Ecdysozoa</taxon>
        <taxon>Arthropoda</taxon>
        <taxon>Crustacea</taxon>
        <taxon>Branchiopoda</taxon>
        <taxon>Diplostraca</taxon>
        <taxon>Cladocera</taxon>
        <taxon>Anomopoda</taxon>
        <taxon>Daphniidae</taxon>
        <taxon>Daphnia</taxon>
    </lineage>
</organism>
<evidence type="ECO:0000313" key="1">
    <source>
        <dbReference type="EMBL" id="KZS08756.1"/>
    </source>
</evidence>
<reference evidence="1 2" key="1">
    <citation type="submission" date="2016-03" db="EMBL/GenBank/DDBJ databases">
        <title>EvidentialGene: Evidence-directed Construction of Genes on Genomes.</title>
        <authorList>
            <person name="Gilbert D.G."/>
            <person name="Choi J.-H."/>
            <person name="Mockaitis K."/>
            <person name="Colbourne J."/>
            <person name="Pfrender M."/>
        </authorList>
    </citation>
    <scope>NUCLEOTIDE SEQUENCE [LARGE SCALE GENOMIC DNA]</scope>
    <source>
        <strain evidence="1 2">Xinb3</strain>
        <tissue evidence="1">Complete organism</tissue>
    </source>
</reference>
<protein>
    <submittedName>
        <fullName evidence="1">Uncharacterized protein</fullName>
    </submittedName>
</protein>
<proteinExistence type="predicted"/>
<evidence type="ECO:0000313" key="2">
    <source>
        <dbReference type="Proteomes" id="UP000076858"/>
    </source>
</evidence>
<accession>A0A0P5DR26</accession>
<gene>
    <name evidence="1" type="ORF">APZ42_027453</name>
</gene>